<feature type="compositionally biased region" description="Polar residues" evidence="1">
    <location>
        <begin position="187"/>
        <end position="202"/>
    </location>
</feature>
<dbReference type="Proteomes" id="UP000237144">
    <property type="component" value="Unassembled WGS sequence"/>
</dbReference>
<dbReference type="EMBL" id="PJQD01000072">
    <property type="protein sequence ID" value="POY71756.1"/>
    <property type="molecule type" value="Genomic_DNA"/>
</dbReference>
<evidence type="ECO:0000313" key="3">
    <source>
        <dbReference type="EMBL" id="POY71756.1"/>
    </source>
</evidence>
<feature type="compositionally biased region" description="Basic and acidic residues" evidence="1">
    <location>
        <begin position="204"/>
        <end position="233"/>
    </location>
</feature>
<keyword evidence="4" id="KW-1185">Reference proteome</keyword>
<organism evidence="3 4">
    <name type="scientific">Rhodotorula taiwanensis</name>
    <dbReference type="NCBI Taxonomy" id="741276"/>
    <lineage>
        <taxon>Eukaryota</taxon>
        <taxon>Fungi</taxon>
        <taxon>Dikarya</taxon>
        <taxon>Basidiomycota</taxon>
        <taxon>Pucciniomycotina</taxon>
        <taxon>Microbotryomycetes</taxon>
        <taxon>Sporidiobolales</taxon>
        <taxon>Sporidiobolaceae</taxon>
        <taxon>Rhodotorula</taxon>
    </lineage>
</organism>
<evidence type="ECO:0000259" key="2">
    <source>
        <dbReference type="Pfam" id="PF05205"/>
    </source>
</evidence>
<feature type="compositionally biased region" description="Low complexity" evidence="1">
    <location>
        <begin position="261"/>
        <end position="272"/>
    </location>
</feature>
<dbReference type="InterPro" id="IPR055264">
    <property type="entry name" value="BOD1/SHG1_dom"/>
</dbReference>
<dbReference type="OrthoDB" id="5579731at2759"/>
<dbReference type="Pfam" id="PF05205">
    <property type="entry name" value="COMPASS-Shg1"/>
    <property type="match status" value="1"/>
</dbReference>
<protein>
    <recommendedName>
        <fullName evidence="2">BOD1/SHG1 domain-containing protein</fullName>
    </recommendedName>
</protein>
<proteinExistence type="predicted"/>
<dbReference type="AlphaFoldDB" id="A0A2S5B4R9"/>
<reference evidence="3 4" key="1">
    <citation type="journal article" date="2018" name="Front. Microbiol.">
        <title>Prospects for Fungal Bioremediation of Acidic Radioactive Waste Sites: Characterization and Genome Sequence of Rhodotorula taiwanensis MD1149.</title>
        <authorList>
            <person name="Tkavc R."/>
            <person name="Matrosova V.Y."/>
            <person name="Grichenko O.E."/>
            <person name="Gostincar C."/>
            <person name="Volpe R.P."/>
            <person name="Klimenkova P."/>
            <person name="Gaidamakova E.K."/>
            <person name="Zhou C.E."/>
            <person name="Stewart B.J."/>
            <person name="Lyman M.G."/>
            <person name="Malfatti S.A."/>
            <person name="Rubinfeld B."/>
            <person name="Courtot M."/>
            <person name="Singh J."/>
            <person name="Dalgard C.L."/>
            <person name="Hamilton T."/>
            <person name="Frey K.G."/>
            <person name="Gunde-Cimerman N."/>
            <person name="Dugan L."/>
            <person name="Daly M.J."/>
        </authorList>
    </citation>
    <scope>NUCLEOTIDE SEQUENCE [LARGE SCALE GENOMIC DNA]</scope>
    <source>
        <strain evidence="3 4">MD1149</strain>
    </source>
</reference>
<evidence type="ECO:0000313" key="4">
    <source>
        <dbReference type="Proteomes" id="UP000237144"/>
    </source>
</evidence>
<evidence type="ECO:0000256" key="1">
    <source>
        <dbReference type="SAM" id="MobiDB-lite"/>
    </source>
</evidence>
<comment type="caution">
    <text evidence="3">The sequence shown here is derived from an EMBL/GenBank/DDBJ whole genome shotgun (WGS) entry which is preliminary data.</text>
</comment>
<sequence>MSIPTNRPLDASASSGEVTPAQLAAAWKKRGGFDSLRKQLLADFLTAPEKDKFLSDLDVSLPALLASTPSIARQDKKDRPAAVIRSMKQIETLKPQTKALEKRLRQDDGLSRRIQAELRRSLCELKGVPYIEDSQPEAPLVTPSRDEAPAAPEEEAGGGSSRGESERLSADVLPTVWAELSPAAPSGPNNSTNDTVAQSTLASRVDDVPETSHRADTQSDALQERADLPKQEPESAAAETPSTGKGFAASPGATMDVDIKPGPGDAQAPDAPLTGDDDADVDMKPVPTEPSS</sequence>
<name>A0A2S5B4R9_9BASI</name>
<feature type="region of interest" description="Disordered" evidence="1">
    <location>
        <begin position="133"/>
        <end position="292"/>
    </location>
</feature>
<feature type="domain" description="BOD1/SHG1" evidence="2">
    <location>
        <begin position="22"/>
        <end position="109"/>
    </location>
</feature>
<gene>
    <name evidence="3" type="ORF">BMF94_5117</name>
</gene>
<accession>A0A2S5B4R9</accession>